<dbReference type="EMBL" id="JAIZAY010000003">
    <property type="protein sequence ID" value="KAJ8044426.1"/>
    <property type="molecule type" value="Genomic_DNA"/>
</dbReference>
<dbReference type="OrthoDB" id="6040987at2759"/>
<dbReference type="AlphaFoldDB" id="A0A9Q1CFJ5"/>
<evidence type="ECO:0000313" key="2">
    <source>
        <dbReference type="Proteomes" id="UP001152320"/>
    </source>
</evidence>
<name>A0A9Q1CFJ5_HOLLE</name>
<dbReference type="GO" id="GO:0005581">
    <property type="term" value="C:collagen trimer"/>
    <property type="evidence" value="ECO:0007669"/>
    <property type="project" value="UniProtKB-KW"/>
</dbReference>
<accession>A0A9Q1CFJ5</accession>
<keyword evidence="1" id="KW-0176">Collagen</keyword>
<organism evidence="1 2">
    <name type="scientific">Holothuria leucospilota</name>
    <name type="common">Black long sea cucumber</name>
    <name type="synonym">Mertensiothuria leucospilota</name>
    <dbReference type="NCBI Taxonomy" id="206669"/>
    <lineage>
        <taxon>Eukaryota</taxon>
        <taxon>Metazoa</taxon>
        <taxon>Echinodermata</taxon>
        <taxon>Eleutherozoa</taxon>
        <taxon>Echinozoa</taxon>
        <taxon>Holothuroidea</taxon>
        <taxon>Aspidochirotacea</taxon>
        <taxon>Aspidochirotida</taxon>
        <taxon>Holothuriidae</taxon>
        <taxon>Holothuria</taxon>
    </lineage>
</organism>
<dbReference type="PANTHER" id="PTHR24024:SF18">
    <property type="entry name" value="SHORT-CHAIN COLLAGEN C4-LIKE"/>
    <property type="match status" value="1"/>
</dbReference>
<protein>
    <submittedName>
        <fullName evidence="1">Short-chain collagen C4</fullName>
    </submittedName>
</protein>
<sequence length="260" mass="28689">MIQCATPPLRICLLRLERTLYSYTHLYLERFTLTYTRECVRYLKSKPSYFFSSVITNDGKIHSHPRGSRGAGSVFVRWGRTDCPAASDLLYSGIAGGSKHRDLPGGGANILCLPLDPSFVNPVDGVGSDRAFIFSVQYQITHFPAWEKHYFHDVTCAVCKATGRFSHVMIPAKQSCPSSEWTLEYRGYLMAERSHPVHHKSMFICMDQDPTPVPNSGNGWANGGFGILDLVEGKCSTSGGGLPCGTYPDGKEFTCAVCTL</sequence>
<gene>
    <name evidence="1" type="ORF">HOLleu_07169</name>
</gene>
<keyword evidence="2" id="KW-1185">Reference proteome</keyword>
<proteinExistence type="predicted"/>
<reference evidence="1" key="1">
    <citation type="submission" date="2021-10" db="EMBL/GenBank/DDBJ databases">
        <title>Tropical sea cucumber genome reveals ecological adaptation and Cuvierian tubules defense mechanism.</title>
        <authorList>
            <person name="Chen T."/>
        </authorList>
    </citation>
    <scope>NUCLEOTIDE SEQUENCE</scope>
    <source>
        <strain evidence="1">Nanhai2018</strain>
        <tissue evidence="1">Muscle</tissue>
    </source>
</reference>
<dbReference type="PANTHER" id="PTHR24024">
    <property type="entry name" value="PULMONARY SURFACTANT-ASSOCIATED PROTEIN A"/>
    <property type="match status" value="1"/>
</dbReference>
<dbReference type="InterPro" id="IPR051077">
    <property type="entry name" value="Ca-dependent_lectin"/>
</dbReference>
<comment type="caution">
    <text evidence="1">The sequence shown here is derived from an EMBL/GenBank/DDBJ whole genome shotgun (WGS) entry which is preliminary data.</text>
</comment>
<dbReference type="Proteomes" id="UP001152320">
    <property type="component" value="Chromosome 3"/>
</dbReference>
<dbReference type="GO" id="GO:0005615">
    <property type="term" value="C:extracellular space"/>
    <property type="evidence" value="ECO:0007669"/>
    <property type="project" value="TreeGrafter"/>
</dbReference>
<evidence type="ECO:0000313" key="1">
    <source>
        <dbReference type="EMBL" id="KAJ8044426.1"/>
    </source>
</evidence>